<gene>
    <name evidence="3" type="primary">SYAP1</name>
    <name evidence="3" type="ORF">HDU87_006165</name>
</gene>
<dbReference type="SUPFAM" id="SSF140383">
    <property type="entry name" value="BSD domain-like"/>
    <property type="match status" value="1"/>
</dbReference>
<name>A0AAD5TFZ5_9FUNG</name>
<dbReference type="Gene3D" id="1.10.3970.10">
    <property type="entry name" value="BSD domain"/>
    <property type="match status" value="1"/>
</dbReference>
<dbReference type="PROSITE" id="PS50858">
    <property type="entry name" value="BSD"/>
    <property type="match status" value="1"/>
</dbReference>
<dbReference type="GO" id="GO:0038203">
    <property type="term" value="P:TORC2 signaling"/>
    <property type="evidence" value="ECO:0007669"/>
    <property type="project" value="TreeGrafter"/>
</dbReference>
<feature type="region of interest" description="Disordered" evidence="1">
    <location>
        <begin position="112"/>
        <end position="140"/>
    </location>
</feature>
<evidence type="ECO:0000259" key="2">
    <source>
        <dbReference type="PROSITE" id="PS50858"/>
    </source>
</evidence>
<dbReference type="Proteomes" id="UP001212152">
    <property type="component" value="Unassembled WGS sequence"/>
</dbReference>
<sequence length="357" mass="38281">MLSRAFSYAAKIKTAVADAADSFDHEQKTWLDQKRSQDGAGFSEAAEESFASPVAAANTASTATLPTVASATIAPLLAPATETLKKTGDALLGIINKAIPDPSRLLAGWEETDATEGKQSAAAQKGPSHAGADHIAMPWDGAENPEALKSHVLALSTSRDAFLEPMPENPPGFVFDLEAAYPTILEMLRLDTRLGQLRFELVPKKMKEPQFWRTYFWRICQLRADPASAIPLAPLPSADSELLFTAPIDPPSPDKVTANNTGPGIVSAAVTAAPVAIPVADTESQSPNRGRTSIPRGNSHGSLPTAQDLRDEQPAPAAPKDLADAHAFDGYVPEEFVSDMYEQHDDDWQDDEPEFDQ</sequence>
<dbReference type="InterPro" id="IPR035925">
    <property type="entry name" value="BSD_dom_sf"/>
</dbReference>
<dbReference type="PANTHER" id="PTHR16019">
    <property type="entry name" value="SYNAPSE-ASSOCIATED PROTEIN"/>
    <property type="match status" value="1"/>
</dbReference>
<feature type="domain" description="BSD" evidence="2">
    <location>
        <begin position="175"/>
        <end position="223"/>
    </location>
</feature>
<evidence type="ECO:0000313" key="3">
    <source>
        <dbReference type="EMBL" id="KAJ3175502.1"/>
    </source>
</evidence>
<protein>
    <submittedName>
        <fullName evidence="3">Synapse-associated protein 1</fullName>
    </submittedName>
</protein>
<dbReference type="SMART" id="SM00751">
    <property type="entry name" value="BSD"/>
    <property type="match status" value="1"/>
</dbReference>
<proteinExistence type="predicted"/>
<dbReference type="PANTHER" id="PTHR16019:SF6">
    <property type="entry name" value="SYNAPSE-ASSOCIATED PROTEIN 1"/>
    <property type="match status" value="1"/>
</dbReference>
<dbReference type="GO" id="GO:0005794">
    <property type="term" value="C:Golgi apparatus"/>
    <property type="evidence" value="ECO:0007669"/>
    <property type="project" value="TreeGrafter"/>
</dbReference>
<feature type="compositionally biased region" description="Acidic residues" evidence="1">
    <location>
        <begin position="344"/>
        <end position="357"/>
    </location>
</feature>
<reference evidence="3" key="1">
    <citation type="submission" date="2020-05" db="EMBL/GenBank/DDBJ databases">
        <title>Phylogenomic resolution of chytrid fungi.</title>
        <authorList>
            <person name="Stajich J.E."/>
            <person name="Amses K."/>
            <person name="Simmons R."/>
            <person name="Seto K."/>
            <person name="Myers J."/>
            <person name="Bonds A."/>
            <person name="Quandt C.A."/>
            <person name="Barry K."/>
            <person name="Liu P."/>
            <person name="Grigoriev I."/>
            <person name="Longcore J.E."/>
            <person name="James T.Y."/>
        </authorList>
    </citation>
    <scope>NUCLEOTIDE SEQUENCE</scope>
    <source>
        <strain evidence="3">JEL0379</strain>
    </source>
</reference>
<dbReference type="InterPro" id="IPR005607">
    <property type="entry name" value="BSD_dom"/>
</dbReference>
<evidence type="ECO:0000256" key="1">
    <source>
        <dbReference type="SAM" id="MobiDB-lite"/>
    </source>
</evidence>
<dbReference type="GO" id="GO:0005634">
    <property type="term" value="C:nucleus"/>
    <property type="evidence" value="ECO:0007669"/>
    <property type="project" value="TreeGrafter"/>
</dbReference>
<dbReference type="AlphaFoldDB" id="A0AAD5TFZ5"/>
<feature type="compositionally biased region" description="Polar residues" evidence="1">
    <location>
        <begin position="282"/>
        <end position="305"/>
    </location>
</feature>
<keyword evidence="4" id="KW-1185">Reference proteome</keyword>
<organism evidence="3 4">
    <name type="scientific">Geranomyces variabilis</name>
    <dbReference type="NCBI Taxonomy" id="109894"/>
    <lineage>
        <taxon>Eukaryota</taxon>
        <taxon>Fungi</taxon>
        <taxon>Fungi incertae sedis</taxon>
        <taxon>Chytridiomycota</taxon>
        <taxon>Chytridiomycota incertae sedis</taxon>
        <taxon>Chytridiomycetes</taxon>
        <taxon>Spizellomycetales</taxon>
        <taxon>Powellomycetaceae</taxon>
        <taxon>Geranomyces</taxon>
    </lineage>
</organism>
<evidence type="ECO:0000313" key="4">
    <source>
        <dbReference type="Proteomes" id="UP001212152"/>
    </source>
</evidence>
<dbReference type="EMBL" id="JADGJQ010000051">
    <property type="protein sequence ID" value="KAJ3175502.1"/>
    <property type="molecule type" value="Genomic_DNA"/>
</dbReference>
<feature type="region of interest" description="Disordered" evidence="1">
    <location>
        <begin position="277"/>
        <end position="357"/>
    </location>
</feature>
<accession>A0AAD5TFZ5</accession>
<dbReference type="Pfam" id="PF03909">
    <property type="entry name" value="BSD"/>
    <property type="match status" value="1"/>
</dbReference>
<dbReference type="InterPro" id="IPR051494">
    <property type="entry name" value="BSD_domain-containing"/>
</dbReference>
<comment type="caution">
    <text evidence="3">The sequence shown here is derived from an EMBL/GenBank/DDBJ whole genome shotgun (WGS) entry which is preliminary data.</text>
</comment>